<evidence type="ECO:0000256" key="1">
    <source>
        <dbReference type="SAM" id="SignalP"/>
    </source>
</evidence>
<dbReference type="RefSeq" id="WP_378256168.1">
    <property type="nucleotide sequence ID" value="NZ_JBHSIT010000004.1"/>
</dbReference>
<name>A0ABV9TXY0_9ACTN</name>
<keyword evidence="1" id="KW-0732">Signal</keyword>
<protein>
    <submittedName>
        <fullName evidence="2">Uncharacterized protein</fullName>
    </submittedName>
</protein>
<dbReference type="EMBL" id="JBHSIT010000004">
    <property type="protein sequence ID" value="MFC4909020.1"/>
    <property type="molecule type" value="Genomic_DNA"/>
</dbReference>
<sequence length="197" mass="19341">MPSRILSTAVAAAAATTGLVALTVGPAYAAGVTPANTLITATSTNVKFSGTLSGLSFSVSCTKSTLTFTTPSSGYGPVNTSDPVFGGTCKDSFGGTATVKTNHTNGPWTLLAIATGPKVQATMPKAGATFSTTTLPGCVVTAAPTGPVTLTGNFDNSTGTWHLVNAPVAFSASGCGAVSPTGTVSGDFVTSPKVNIS</sequence>
<evidence type="ECO:0000313" key="3">
    <source>
        <dbReference type="Proteomes" id="UP001595872"/>
    </source>
</evidence>
<gene>
    <name evidence="2" type="ORF">ACFPCY_16980</name>
</gene>
<comment type="caution">
    <text evidence="2">The sequence shown here is derived from an EMBL/GenBank/DDBJ whole genome shotgun (WGS) entry which is preliminary data.</text>
</comment>
<proteinExistence type="predicted"/>
<accession>A0ABV9TXY0</accession>
<keyword evidence="3" id="KW-1185">Reference proteome</keyword>
<organism evidence="2 3">
    <name type="scientific">Actinomadura gamaensis</name>
    <dbReference type="NCBI Taxonomy" id="1763541"/>
    <lineage>
        <taxon>Bacteria</taxon>
        <taxon>Bacillati</taxon>
        <taxon>Actinomycetota</taxon>
        <taxon>Actinomycetes</taxon>
        <taxon>Streptosporangiales</taxon>
        <taxon>Thermomonosporaceae</taxon>
        <taxon>Actinomadura</taxon>
    </lineage>
</organism>
<feature type="chain" id="PRO_5045220413" evidence="1">
    <location>
        <begin position="30"/>
        <end position="197"/>
    </location>
</feature>
<dbReference type="Proteomes" id="UP001595872">
    <property type="component" value="Unassembled WGS sequence"/>
</dbReference>
<evidence type="ECO:0000313" key="2">
    <source>
        <dbReference type="EMBL" id="MFC4909020.1"/>
    </source>
</evidence>
<feature type="signal peptide" evidence="1">
    <location>
        <begin position="1"/>
        <end position="29"/>
    </location>
</feature>
<reference evidence="3" key="1">
    <citation type="journal article" date="2019" name="Int. J. Syst. Evol. Microbiol.">
        <title>The Global Catalogue of Microorganisms (GCM) 10K type strain sequencing project: providing services to taxonomists for standard genome sequencing and annotation.</title>
        <authorList>
            <consortium name="The Broad Institute Genomics Platform"/>
            <consortium name="The Broad Institute Genome Sequencing Center for Infectious Disease"/>
            <person name="Wu L."/>
            <person name="Ma J."/>
        </authorList>
    </citation>
    <scope>NUCLEOTIDE SEQUENCE [LARGE SCALE GENOMIC DNA]</scope>
    <source>
        <strain evidence="3">KLKA75</strain>
    </source>
</reference>